<dbReference type="SUPFAM" id="SSF48452">
    <property type="entry name" value="TPR-like"/>
    <property type="match status" value="1"/>
</dbReference>
<evidence type="ECO:0000313" key="2">
    <source>
        <dbReference type="Proteomes" id="UP000542674"/>
    </source>
</evidence>
<sequence>MRALDVGLNAGGVLVGLRERAKVEQRYRREKVIGGVVSPAVINGETMTSSFLGGSLESVSPVHRGANLEAPVVIGEGDRVDRRDMLKIMGATAAVPLAELVNSIGAAPVPRVLGMDHVQVILDSDKFITDWQHLHGGNVARHAAVAQLRNSAELLNCAAGPRVKTELFSALCRFAHTTAFMAFDACAHDDARRTFRFALSCAEEAGDWHLRAAVLSDMARQEFALGDYENSLTRVELALVRSDRLVATERAMLSALRAHALARLGRTAEAVSAIDVADREFADSDFPTNPPAISYYDVAEHAATVGQVFIGLASHGRFVAEAQDRLSIAMDGYGQAYARSRTLAQIDFALVAMKAGDPSQAVSVGIDAVAGASTIKSSRLTEGLRGLVHAGAGHESIPEVADFRHHVGAVVKSRDLVDKA</sequence>
<dbReference type="Proteomes" id="UP000542674">
    <property type="component" value="Unassembled WGS sequence"/>
</dbReference>
<organism evidence="1 2">
    <name type="scientific">Saccharothrix violaceirubra</name>
    <dbReference type="NCBI Taxonomy" id="413306"/>
    <lineage>
        <taxon>Bacteria</taxon>
        <taxon>Bacillati</taxon>
        <taxon>Actinomycetota</taxon>
        <taxon>Actinomycetes</taxon>
        <taxon>Pseudonocardiales</taxon>
        <taxon>Pseudonocardiaceae</taxon>
        <taxon>Saccharothrix</taxon>
    </lineage>
</organism>
<accession>A0A7W7T7S1</accession>
<name>A0A7W7T7S1_9PSEU</name>
<dbReference type="InterPro" id="IPR011990">
    <property type="entry name" value="TPR-like_helical_dom_sf"/>
</dbReference>
<reference evidence="1 2" key="1">
    <citation type="submission" date="2020-08" db="EMBL/GenBank/DDBJ databases">
        <title>Sequencing the genomes of 1000 actinobacteria strains.</title>
        <authorList>
            <person name="Klenk H.-P."/>
        </authorList>
    </citation>
    <scope>NUCLEOTIDE SEQUENCE [LARGE SCALE GENOMIC DNA]</scope>
    <source>
        <strain evidence="1 2">DSM 45084</strain>
    </source>
</reference>
<keyword evidence="2" id="KW-1185">Reference proteome</keyword>
<protein>
    <submittedName>
        <fullName evidence="1">Tetratricopeptide (TPR) repeat protein</fullName>
    </submittedName>
</protein>
<dbReference type="EMBL" id="JACHJS010000001">
    <property type="protein sequence ID" value="MBB4968138.1"/>
    <property type="molecule type" value="Genomic_DNA"/>
</dbReference>
<proteinExistence type="predicted"/>
<comment type="caution">
    <text evidence="1">The sequence shown here is derived from an EMBL/GenBank/DDBJ whole genome shotgun (WGS) entry which is preliminary data.</text>
</comment>
<dbReference type="AlphaFoldDB" id="A0A7W7T7S1"/>
<gene>
    <name evidence="1" type="ORF">F4559_005497</name>
</gene>
<evidence type="ECO:0000313" key="1">
    <source>
        <dbReference type="EMBL" id="MBB4968138.1"/>
    </source>
</evidence>